<reference evidence="5 6" key="1">
    <citation type="submission" date="2024-05" db="EMBL/GenBank/DDBJ databases">
        <authorList>
            <person name="Jiang F."/>
        </authorList>
    </citation>
    <scope>NUCLEOTIDE SEQUENCE [LARGE SCALE GENOMIC DNA]</scope>
    <source>
        <strain evidence="5 6">LZ166</strain>
    </source>
</reference>
<evidence type="ECO:0000313" key="6">
    <source>
        <dbReference type="Proteomes" id="UP001556692"/>
    </source>
</evidence>
<dbReference type="InterPro" id="IPR018976">
    <property type="entry name" value="Imelysin-like"/>
</dbReference>
<dbReference type="EMBL" id="JBDPGJ010000002">
    <property type="protein sequence ID" value="MEX0405385.1"/>
    <property type="molecule type" value="Genomic_DNA"/>
</dbReference>
<comment type="subcellular location">
    <subcellularLocation>
        <location evidence="1">Cell envelope</location>
    </subcellularLocation>
</comment>
<feature type="chain" id="PRO_5045296196" evidence="3">
    <location>
        <begin position="23"/>
        <end position="360"/>
    </location>
</feature>
<gene>
    <name evidence="5" type="ORF">ABGN05_06935</name>
</gene>
<comment type="caution">
    <text evidence="5">The sequence shown here is derived from an EMBL/GenBank/DDBJ whole genome shotgun (WGS) entry which is preliminary data.</text>
</comment>
<keyword evidence="6" id="KW-1185">Reference proteome</keyword>
<evidence type="ECO:0000256" key="1">
    <source>
        <dbReference type="ARBA" id="ARBA00004196"/>
    </source>
</evidence>
<keyword evidence="2 3" id="KW-0732">Signal</keyword>
<dbReference type="InterPro" id="IPR034984">
    <property type="entry name" value="Imelysin-like_IPPA"/>
</dbReference>
<dbReference type="InterPro" id="IPR038352">
    <property type="entry name" value="Imelysin_sf"/>
</dbReference>
<accession>A0ABV3SGE2</accession>
<proteinExistence type="predicted"/>
<dbReference type="RefSeq" id="WP_367953282.1">
    <property type="nucleotide sequence ID" value="NZ_JBDPGJ010000002.1"/>
</dbReference>
<organism evidence="5 6">
    <name type="scientific">Aquibium pacificus</name>
    <dbReference type="NCBI Taxonomy" id="3153579"/>
    <lineage>
        <taxon>Bacteria</taxon>
        <taxon>Pseudomonadati</taxon>
        <taxon>Pseudomonadota</taxon>
        <taxon>Alphaproteobacteria</taxon>
        <taxon>Hyphomicrobiales</taxon>
        <taxon>Phyllobacteriaceae</taxon>
        <taxon>Aquibium</taxon>
    </lineage>
</organism>
<feature type="domain" description="Imelysin-like" evidence="4">
    <location>
        <begin position="40"/>
        <end position="328"/>
    </location>
</feature>
<dbReference type="Gene3D" id="1.20.1420.20">
    <property type="entry name" value="M75 peptidase, HXXE motif"/>
    <property type="match status" value="1"/>
</dbReference>
<dbReference type="CDD" id="cd14659">
    <property type="entry name" value="Imelysin-like_IPPA"/>
    <property type="match status" value="1"/>
</dbReference>
<protein>
    <submittedName>
        <fullName evidence="5">Imelysin family protein</fullName>
    </submittedName>
</protein>
<sequence>MRLRFLVALAGLGPAFSTPAFSQSQDDAVAMVTGALHGYIQPAYQAFATAADELHKQIGTLCQDPSAKTLEAARAGFDEAVQAWAGIELVHFGPVTQDNRLERIFFWPDRRSIGLKQVQGILATEDASATSLDTLVQKSVAVQGFGALEFSLFGTGSENLAEQAGFRCDYSRTVAANLDEIAGKLSAGWNDGEGIARLWTEPGPDNPLYHSGEESLSDLIDIAIHGLELVRDVRINGFLAELSDEDQPKQALFWRSWQTIPAIRSNLRSIGGLLDAARIEEHLPEDNSWIAGSIRFELANADRALAALGDEPIADILADPERRAKLDYVRIVTSGLSDLIGRQLSGEFGLTAGFSSLDGD</sequence>
<evidence type="ECO:0000313" key="5">
    <source>
        <dbReference type="EMBL" id="MEX0405385.1"/>
    </source>
</evidence>
<dbReference type="Pfam" id="PF09375">
    <property type="entry name" value="Peptidase_M75"/>
    <property type="match status" value="1"/>
</dbReference>
<evidence type="ECO:0000259" key="4">
    <source>
        <dbReference type="Pfam" id="PF09375"/>
    </source>
</evidence>
<evidence type="ECO:0000256" key="3">
    <source>
        <dbReference type="SAM" id="SignalP"/>
    </source>
</evidence>
<evidence type="ECO:0000256" key="2">
    <source>
        <dbReference type="ARBA" id="ARBA00022729"/>
    </source>
</evidence>
<feature type="signal peptide" evidence="3">
    <location>
        <begin position="1"/>
        <end position="22"/>
    </location>
</feature>
<name>A0ABV3SGE2_9HYPH</name>
<dbReference type="Proteomes" id="UP001556692">
    <property type="component" value="Unassembled WGS sequence"/>
</dbReference>